<proteinExistence type="predicted"/>
<dbReference type="EMBL" id="FMAI01000034">
    <property type="protein sequence ID" value="SCB55101.1"/>
    <property type="molecule type" value="Genomic_DNA"/>
</dbReference>
<name>A0A1C3XS49_9BRAD</name>
<reference evidence="2" key="1">
    <citation type="submission" date="2016-08" db="EMBL/GenBank/DDBJ databases">
        <authorList>
            <person name="Varghese N."/>
            <person name="Submissions Spin"/>
        </authorList>
    </citation>
    <scope>NUCLEOTIDE SEQUENCE [LARGE SCALE GENOMIC DNA]</scope>
    <source>
        <strain evidence="2">ERR11</strain>
    </source>
</reference>
<dbReference type="Proteomes" id="UP000199184">
    <property type="component" value="Unassembled WGS sequence"/>
</dbReference>
<dbReference type="RefSeq" id="WP_165637855.1">
    <property type="nucleotide sequence ID" value="NZ_FMAI01000034.1"/>
</dbReference>
<keyword evidence="2" id="KW-1185">Reference proteome</keyword>
<sequence>MENLTVAPGGTSSYKNLRNNTVKVEVRAKDNCNIEYRMTEAAIKDGKIDG</sequence>
<gene>
    <name evidence="1" type="ORF">GA0061098_103476</name>
</gene>
<organism evidence="1 2">
    <name type="scientific">Bradyrhizobium shewense</name>
    <dbReference type="NCBI Taxonomy" id="1761772"/>
    <lineage>
        <taxon>Bacteria</taxon>
        <taxon>Pseudomonadati</taxon>
        <taxon>Pseudomonadota</taxon>
        <taxon>Alphaproteobacteria</taxon>
        <taxon>Hyphomicrobiales</taxon>
        <taxon>Nitrobacteraceae</taxon>
        <taxon>Bradyrhizobium</taxon>
    </lineage>
</organism>
<accession>A0A1C3XS49</accession>
<protein>
    <submittedName>
        <fullName evidence="1">Uncharacterized protein</fullName>
    </submittedName>
</protein>
<dbReference type="AlphaFoldDB" id="A0A1C3XS49"/>
<evidence type="ECO:0000313" key="2">
    <source>
        <dbReference type="Proteomes" id="UP000199184"/>
    </source>
</evidence>
<evidence type="ECO:0000313" key="1">
    <source>
        <dbReference type="EMBL" id="SCB55101.1"/>
    </source>
</evidence>